<evidence type="ECO:0000259" key="6">
    <source>
        <dbReference type="PROSITE" id="PS51059"/>
    </source>
</evidence>
<evidence type="ECO:0000256" key="4">
    <source>
        <dbReference type="ARBA" id="ARBA00023242"/>
    </source>
</evidence>
<sequence>MDTTKTEETPVNRLHFPARKLNHNQEEAGDSIISSETGSNGEEFSDCDQPSSIANDLGLVKLLKNDKAYELIHRHCKSNLTPQFEIVSILKNGFQSPLARAKLKAFKIYVDSVAEKNGGCCGEGGGSKAPAEAVRVKYGWCGVEKEDLKTILTYGFSQQNLKNNNGGGLLYLSPDNAPLQCMIDSSSASCDEDGIRFLLLSRIILGKSEIVSAQGLINRSYPSSPEFDSGVDSLMSPKKYIIWSTHVNTHVLPEFVVCIKSPSILREKNPKSPWITFPVLIKLISRFLNLSQILLVQRHYKEHQDMKLSRSELIQRLRCITGDRLLVHIIKSFGQKAPEGSRPINGQSCRG</sequence>
<evidence type="ECO:0000256" key="5">
    <source>
        <dbReference type="SAM" id="MobiDB-lite"/>
    </source>
</evidence>
<dbReference type="PANTHER" id="PTHR32263">
    <property type="entry name" value="INACTIVE POLY [ADP-RIBOSE] POLYMERASE SRO4-RELATED"/>
    <property type="match status" value="1"/>
</dbReference>
<comment type="caution">
    <text evidence="8">The sequence shown here is derived from an EMBL/GenBank/DDBJ whole genome shotgun (WGS) entry which is preliminary data.</text>
</comment>
<reference evidence="8" key="1">
    <citation type="submission" date="2020-01" db="EMBL/GenBank/DDBJ databases">
        <authorList>
            <person name="Mishra B."/>
        </authorList>
    </citation>
    <scope>NUCLEOTIDE SEQUENCE [LARGE SCALE GENOMIC DNA]</scope>
</reference>
<evidence type="ECO:0000313" key="8">
    <source>
        <dbReference type="EMBL" id="CAA7031240.1"/>
    </source>
</evidence>
<protein>
    <recommendedName>
        <fullName evidence="10">Inactive poly [ADP-ribose] polymerase SRO5</fullName>
    </recommendedName>
</protein>
<dbReference type="AlphaFoldDB" id="A0A6D2IUB3"/>
<evidence type="ECO:0000256" key="3">
    <source>
        <dbReference type="ARBA" id="ARBA00023016"/>
    </source>
</evidence>
<keyword evidence="4" id="KW-0539">Nucleus</keyword>
<dbReference type="GO" id="GO:0003950">
    <property type="term" value="F:NAD+ poly-ADP-ribosyltransferase activity"/>
    <property type="evidence" value="ECO:0007669"/>
    <property type="project" value="InterPro"/>
</dbReference>
<dbReference type="InterPro" id="IPR022003">
    <property type="entry name" value="RST"/>
</dbReference>
<dbReference type="InterPro" id="IPR044964">
    <property type="entry name" value="RCD1/SRO1-5"/>
</dbReference>
<evidence type="ECO:0000313" key="9">
    <source>
        <dbReference type="Proteomes" id="UP000467841"/>
    </source>
</evidence>
<proteinExistence type="predicted"/>
<dbReference type="PANTHER" id="PTHR32263:SF12">
    <property type="entry name" value="INACTIVE POLY [ADP-RIBOSE] POLYMERASE SRO4-RELATED"/>
    <property type="match status" value="1"/>
</dbReference>
<dbReference type="PROSITE" id="PS51059">
    <property type="entry name" value="PARP_CATALYTIC"/>
    <property type="match status" value="1"/>
</dbReference>
<evidence type="ECO:0000256" key="1">
    <source>
        <dbReference type="ARBA" id="ARBA00004123"/>
    </source>
</evidence>
<keyword evidence="3" id="KW-0346">Stress response</keyword>
<feature type="domain" description="PARP catalytic" evidence="6">
    <location>
        <begin position="42"/>
        <end position="280"/>
    </location>
</feature>
<dbReference type="Pfam" id="PF12174">
    <property type="entry name" value="RST"/>
    <property type="match status" value="1"/>
</dbReference>
<feature type="region of interest" description="Disordered" evidence="5">
    <location>
        <begin position="23"/>
        <end position="49"/>
    </location>
</feature>
<feature type="compositionally biased region" description="Polar residues" evidence="5">
    <location>
        <begin position="32"/>
        <end position="49"/>
    </location>
</feature>
<dbReference type="Proteomes" id="UP000467841">
    <property type="component" value="Unassembled WGS sequence"/>
</dbReference>
<keyword evidence="9" id="KW-1185">Reference proteome</keyword>
<evidence type="ECO:0000256" key="2">
    <source>
        <dbReference type="ARBA" id="ARBA00022473"/>
    </source>
</evidence>
<comment type="subcellular location">
    <subcellularLocation>
        <location evidence="1">Nucleus</location>
    </subcellularLocation>
</comment>
<dbReference type="SUPFAM" id="SSF56399">
    <property type="entry name" value="ADP-ribosylation"/>
    <property type="match status" value="1"/>
</dbReference>
<dbReference type="Gene3D" id="3.90.228.10">
    <property type="match status" value="1"/>
</dbReference>
<feature type="domain" description="RST" evidence="7">
    <location>
        <begin position="268"/>
        <end position="339"/>
    </location>
</feature>
<evidence type="ECO:0000259" key="7">
    <source>
        <dbReference type="PROSITE" id="PS51879"/>
    </source>
</evidence>
<dbReference type="InterPro" id="IPR012317">
    <property type="entry name" value="Poly(ADP-ribose)pol_cat_dom"/>
</dbReference>
<dbReference type="PROSITE" id="PS51879">
    <property type="entry name" value="RST"/>
    <property type="match status" value="1"/>
</dbReference>
<keyword evidence="2" id="KW-0217">Developmental protein</keyword>
<accession>A0A6D2IUB3</accession>
<gene>
    <name evidence="8" type="ORF">MERR_LOCUS18475</name>
</gene>
<dbReference type="OrthoDB" id="6133115at2759"/>
<organism evidence="8 9">
    <name type="scientific">Microthlaspi erraticum</name>
    <dbReference type="NCBI Taxonomy" id="1685480"/>
    <lineage>
        <taxon>Eukaryota</taxon>
        <taxon>Viridiplantae</taxon>
        <taxon>Streptophyta</taxon>
        <taxon>Embryophyta</taxon>
        <taxon>Tracheophyta</taxon>
        <taxon>Spermatophyta</taxon>
        <taxon>Magnoliopsida</taxon>
        <taxon>eudicotyledons</taxon>
        <taxon>Gunneridae</taxon>
        <taxon>Pentapetalae</taxon>
        <taxon>rosids</taxon>
        <taxon>malvids</taxon>
        <taxon>Brassicales</taxon>
        <taxon>Brassicaceae</taxon>
        <taxon>Coluteocarpeae</taxon>
        <taxon>Microthlaspi</taxon>
    </lineage>
</organism>
<dbReference type="EMBL" id="CACVBM020001105">
    <property type="protein sequence ID" value="CAA7031240.1"/>
    <property type="molecule type" value="Genomic_DNA"/>
</dbReference>
<dbReference type="GO" id="GO:0005634">
    <property type="term" value="C:nucleus"/>
    <property type="evidence" value="ECO:0007669"/>
    <property type="project" value="UniProtKB-SubCell"/>
</dbReference>
<evidence type="ECO:0008006" key="10">
    <source>
        <dbReference type="Google" id="ProtNLM"/>
    </source>
</evidence>
<name>A0A6D2IUB3_9BRAS</name>